<feature type="region of interest" description="Disordered" evidence="2">
    <location>
        <begin position="344"/>
        <end position="381"/>
    </location>
</feature>
<dbReference type="PROSITE" id="PS51203">
    <property type="entry name" value="CS"/>
    <property type="match status" value="1"/>
</dbReference>
<evidence type="ECO:0000313" key="6">
    <source>
        <dbReference type="Proteomes" id="UP000005446"/>
    </source>
</evidence>
<dbReference type="InterPro" id="IPR008978">
    <property type="entry name" value="HSP20-like_chaperone"/>
</dbReference>
<feature type="domain" description="SGS" evidence="3">
    <location>
        <begin position="296"/>
        <end position="381"/>
    </location>
</feature>
<dbReference type="Pfam" id="PF05002">
    <property type="entry name" value="SGS"/>
    <property type="match status" value="1"/>
</dbReference>
<dbReference type="Pfam" id="PF04969">
    <property type="entry name" value="CS"/>
    <property type="match status" value="1"/>
</dbReference>
<dbReference type="OrthoDB" id="1898560at2759"/>
<dbReference type="Proteomes" id="UP000005446">
    <property type="component" value="Unassembled WGS sequence"/>
</dbReference>
<evidence type="ECO:0000259" key="3">
    <source>
        <dbReference type="PROSITE" id="PS51048"/>
    </source>
</evidence>
<proteinExistence type="inferred from homology"/>
<reference evidence="5 6" key="1">
    <citation type="journal article" date="2012" name="Eukaryot. Cell">
        <title>Genome sequence of the fungus Glarea lozoyensis: the first genome sequence of a species from the Helotiaceae family.</title>
        <authorList>
            <person name="Youssar L."/>
            <person name="Gruening B.A."/>
            <person name="Erxleben A."/>
            <person name="Guenther S."/>
            <person name="Huettel W."/>
        </authorList>
    </citation>
    <scope>NUCLEOTIDE SEQUENCE [LARGE SCALE GENOMIC DNA]</scope>
    <source>
        <strain evidence="6">ATCC 74030 / MF5533</strain>
    </source>
</reference>
<dbReference type="InterPro" id="IPR011990">
    <property type="entry name" value="TPR-like_helical_dom_sf"/>
</dbReference>
<feature type="domain" description="CS" evidence="4">
    <location>
        <begin position="177"/>
        <end position="269"/>
    </location>
</feature>
<organism evidence="5 6">
    <name type="scientific">Glarea lozoyensis (strain ATCC 74030 / MF5533)</name>
    <dbReference type="NCBI Taxonomy" id="1104152"/>
    <lineage>
        <taxon>Eukaryota</taxon>
        <taxon>Fungi</taxon>
        <taxon>Dikarya</taxon>
        <taxon>Ascomycota</taxon>
        <taxon>Pezizomycotina</taxon>
        <taxon>Leotiomycetes</taxon>
        <taxon>Helotiales</taxon>
        <taxon>Helotiaceae</taxon>
        <taxon>Glarea</taxon>
    </lineage>
</organism>
<dbReference type="FunCoup" id="H0EU38">
    <property type="interactions" value="598"/>
</dbReference>
<dbReference type="InterPro" id="IPR007699">
    <property type="entry name" value="SGS_dom"/>
</dbReference>
<feature type="region of interest" description="Disordered" evidence="2">
    <location>
        <begin position="135"/>
        <end position="175"/>
    </location>
</feature>
<evidence type="ECO:0008006" key="7">
    <source>
        <dbReference type="Google" id="ProtNLM"/>
    </source>
</evidence>
<evidence type="ECO:0000256" key="1">
    <source>
        <dbReference type="ARBA" id="ARBA00008509"/>
    </source>
</evidence>
<name>H0EU38_GLAL7</name>
<evidence type="ECO:0000313" key="5">
    <source>
        <dbReference type="EMBL" id="EHK97927.1"/>
    </source>
</evidence>
<dbReference type="InParanoid" id="H0EU38"/>
<dbReference type="SUPFAM" id="SSF48452">
    <property type="entry name" value="TPR-like"/>
    <property type="match status" value="1"/>
</dbReference>
<dbReference type="HOGENOM" id="CLU_039532_3_1_1"/>
<accession>H0EU38</accession>
<gene>
    <name evidence="5" type="ORF">M7I_6267</name>
</gene>
<dbReference type="AlphaFoldDB" id="H0EU38"/>
<dbReference type="Gene3D" id="1.25.40.10">
    <property type="entry name" value="Tetratricopeptide repeat domain"/>
    <property type="match status" value="1"/>
</dbReference>
<dbReference type="PROSITE" id="PS51048">
    <property type="entry name" value="SGS"/>
    <property type="match status" value="1"/>
</dbReference>
<feature type="compositionally biased region" description="Low complexity" evidence="2">
    <location>
        <begin position="158"/>
        <end position="175"/>
    </location>
</feature>
<dbReference type="CDD" id="cd06466">
    <property type="entry name" value="p23_CS_SGT1_like"/>
    <property type="match status" value="1"/>
</dbReference>
<comment type="similarity">
    <text evidence="1">Belongs to the SGT1 family.</text>
</comment>
<keyword evidence="6" id="KW-1185">Reference proteome</keyword>
<evidence type="ECO:0000259" key="4">
    <source>
        <dbReference type="PROSITE" id="PS51203"/>
    </source>
</evidence>
<comment type="caution">
    <text evidence="5">The sequence shown here is derived from an EMBL/GenBank/DDBJ whole genome shotgun (WGS) entry which is preliminary data.</text>
</comment>
<feature type="region of interest" description="Disordered" evidence="2">
    <location>
        <begin position="292"/>
        <end position="323"/>
    </location>
</feature>
<dbReference type="InterPro" id="IPR007052">
    <property type="entry name" value="CS_dom"/>
</dbReference>
<dbReference type="EMBL" id="AGUE01000168">
    <property type="protein sequence ID" value="EHK97927.1"/>
    <property type="molecule type" value="Genomic_DNA"/>
</dbReference>
<dbReference type="PANTHER" id="PTHR45862">
    <property type="entry name" value="PROTEIN SGT1 HOMOLOG"/>
    <property type="match status" value="1"/>
</dbReference>
<protein>
    <recommendedName>
        <fullName evidence="7">SGS-domain-containing protein</fullName>
    </recommendedName>
</protein>
<dbReference type="GO" id="GO:0051087">
    <property type="term" value="F:protein-folding chaperone binding"/>
    <property type="evidence" value="ECO:0007669"/>
    <property type="project" value="InterPro"/>
</dbReference>
<feature type="compositionally biased region" description="Polar residues" evidence="2">
    <location>
        <begin position="346"/>
        <end position="358"/>
    </location>
</feature>
<dbReference type="Gene3D" id="2.60.40.790">
    <property type="match status" value="1"/>
</dbReference>
<dbReference type="InterPro" id="IPR044563">
    <property type="entry name" value="Sgt1-like"/>
</dbReference>
<sequence length="381" mass="41813">MSAAARGQTAFANGDYPAAIEHFTIALKEQQSPLWLIQRSTAYQRTKQHELALADADNATLIAIQRARREQIATAQFRRAVALHAMGRFGDARLCLNWCHKKNEKEKGLTMWIAKIKKDYDAAGGDNAECNKTTVKEIPEKAGAGSETNKSNTKENVKPASSSTPAAAPKALAATPKEKIRHEWYQSPTTVTIEVFAKGVPKDKAEVVIEEGNLEVRFPVLASDSTYDFTASPLFSRIDPSKSSFRITSHKIEIVLHKAVPGTKWSSLEGTEAIASASEPDRIPAAVLNPTETAPVYPTSSKTGPKNWEKLAGEEKDDDDDDVNGFFKKLYKGADDDTRRAMMKSYQESNGTALSTSWGDVGSKKYETTPPDGMEAKKWES</sequence>
<evidence type="ECO:0000256" key="2">
    <source>
        <dbReference type="SAM" id="MobiDB-lite"/>
    </source>
</evidence>
<dbReference type="SUPFAM" id="SSF49764">
    <property type="entry name" value="HSP20-like chaperones"/>
    <property type="match status" value="1"/>
</dbReference>